<reference evidence="2 3" key="1">
    <citation type="submission" date="2019-12" db="EMBL/GenBank/DDBJ databases">
        <title>Genomic-based taxomic classification of the family Erythrobacteraceae.</title>
        <authorList>
            <person name="Xu L."/>
        </authorList>
    </citation>
    <scope>NUCLEOTIDE SEQUENCE [LARGE SCALE GENOMIC DNA]</scope>
    <source>
        <strain evidence="2 3">MCCC 1A09965</strain>
    </source>
</reference>
<dbReference type="Proteomes" id="UP000445582">
    <property type="component" value="Unassembled WGS sequence"/>
</dbReference>
<organism evidence="2 3">
    <name type="scientific">Qipengyuania oceanensis</name>
    <dbReference type="NCBI Taxonomy" id="1463597"/>
    <lineage>
        <taxon>Bacteria</taxon>
        <taxon>Pseudomonadati</taxon>
        <taxon>Pseudomonadota</taxon>
        <taxon>Alphaproteobacteria</taxon>
        <taxon>Sphingomonadales</taxon>
        <taxon>Erythrobacteraceae</taxon>
        <taxon>Qipengyuania</taxon>
    </lineage>
</organism>
<comment type="caution">
    <text evidence="2">The sequence shown here is derived from an EMBL/GenBank/DDBJ whole genome shotgun (WGS) entry which is preliminary data.</text>
</comment>
<keyword evidence="3" id="KW-1185">Reference proteome</keyword>
<dbReference type="PANTHER" id="PTHR45947:SF3">
    <property type="entry name" value="SULFOQUINOVOSYL TRANSFERASE SQD2"/>
    <property type="match status" value="1"/>
</dbReference>
<gene>
    <name evidence="2" type="ORF">GRI48_04330</name>
</gene>
<accession>A0A844YGT8</accession>
<dbReference type="RefSeq" id="WP_160671916.1">
    <property type="nucleotide sequence ID" value="NZ_WTYN01000001.1"/>
</dbReference>
<dbReference type="Pfam" id="PF13579">
    <property type="entry name" value="Glyco_trans_4_4"/>
    <property type="match status" value="1"/>
</dbReference>
<dbReference type="PANTHER" id="PTHR45947">
    <property type="entry name" value="SULFOQUINOVOSYL TRANSFERASE SQD2"/>
    <property type="match status" value="1"/>
</dbReference>
<dbReference type="InterPro" id="IPR028098">
    <property type="entry name" value="Glyco_trans_4-like_N"/>
</dbReference>
<dbReference type="Pfam" id="PF13692">
    <property type="entry name" value="Glyco_trans_1_4"/>
    <property type="match status" value="1"/>
</dbReference>
<proteinExistence type="predicted"/>
<dbReference type="EMBL" id="WTYN01000001">
    <property type="protein sequence ID" value="MXO62234.1"/>
    <property type="molecule type" value="Genomic_DNA"/>
</dbReference>
<dbReference type="AlphaFoldDB" id="A0A844YGT8"/>
<dbReference type="SUPFAM" id="SSF53756">
    <property type="entry name" value="UDP-Glycosyltransferase/glycogen phosphorylase"/>
    <property type="match status" value="1"/>
</dbReference>
<name>A0A844YGT8_9SPHN</name>
<dbReference type="Gene3D" id="3.40.50.2000">
    <property type="entry name" value="Glycogen Phosphorylase B"/>
    <property type="match status" value="2"/>
</dbReference>
<dbReference type="OrthoDB" id="9790710at2"/>
<feature type="domain" description="Glycosyltransferase subfamily 4-like N-terminal" evidence="1">
    <location>
        <begin position="23"/>
        <end position="180"/>
    </location>
</feature>
<evidence type="ECO:0000259" key="1">
    <source>
        <dbReference type="Pfam" id="PF13579"/>
    </source>
</evidence>
<dbReference type="InterPro" id="IPR050194">
    <property type="entry name" value="Glycosyltransferase_grp1"/>
</dbReference>
<keyword evidence="2" id="KW-0808">Transferase</keyword>
<protein>
    <submittedName>
        <fullName evidence="2">Glycosyltransferase</fullName>
    </submittedName>
</protein>
<dbReference type="GO" id="GO:0016757">
    <property type="term" value="F:glycosyltransferase activity"/>
    <property type="evidence" value="ECO:0007669"/>
    <property type="project" value="TreeGrafter"/>
</dbReference>
<sequence length="380" mass="41075">MGQPLAGKRIGLVAGWASRRNGGVFEAMVGQAALIRDLGGEPSIFAARDEHSDADRARFGEAQVFYADPVGPAALAYAPALSDAMAMAKLDCLHLHGIWQGSSLVAAQWARANERRYVISPHGMLDPWITGRSRTRKALFRWTVERANWRSARIFHALTRDEENDIRRWIPEAQVSVVPNPAPATCKSRTSLPPPHAIYLGRIHEKKNVDGLLDAWNLLAERGELAADARLTIAGWGEPDAIDRLERRFASGVPQADFVGPVHGEAKTSLLRDARTLVLPSFSEGLPMAILEAWAAGTPTIQSEGCHLPEGMDAGAAIASSTEPDSIASALRQVLSLDERGWLAMSRAAQGLAAGAFGRETIASRWAKVYSGLMDDQAHG</sequence>
<evidence type="ECO:0000313" key="3">
    <source>
        <dbReference type="Proteomes" id="UP000445582"/>
    </source>
</evidence>
<evidence type="ECO:0000313" key="2">
    <source>
        <dbReference type="EMBL" id="MXO62234.1"/>
    </source>
</evidence>